<dbReference type="KEGG" id="chig:CH63R_03224"/>
<dbReference type="PANTHER" id="PTHR33048">
    <property type="entry name" value="PTH11-LIKE INTEGRAL MEMBRANE PROTEIN (AFU_ORTHOLOGUE AFUA_5G11245)"/>
    <property type="match status" value="1"/>
</dbReference>
<name>A0A1B7YRI6_COLHI</name>
<dbReference type="OrthoDB" id="2496787at2759"/>
<accession>A0A1B7YRI6</accession>
<dbReference type="GeneID" id="28862306"/>
<evidence type="ECO:0000256" key="6">
    <source>
        <dbReference type="SAM" id="Phobius"/>
    </source>
</evidence>
<keyword evidence="9" id="KW-1185">Reference proteome</keyword>
<evidence type="ECO:0000256" key="1">
    <source>
        <dbReference type="ARBA" id="ARBA00004141"/>
    </source>
</evidence>
<proteinExistence type="inferred from homology"/>
<sequence length="241" mass="26638">MVGVSSAMSTTLATQTAYNATLSHNGSVASGLGQRAVELPECVALCIRNELPKATCNSANSTCICTSESLNNAIGACVKDGCTIIEALPIDLGFGQDIWMISPDQVTQILCIFFFSEIMYAIVITMTKISVVLFYLRIFYEPSFRKACLAIFTITVLFGIWHILQILLVSWPVSYNWTFWDGRHTGRAYLSLVEPHELTVTKRGHVKIFSFVNGGINIALDLSLCVLPVTQFPLINDWKQN</sequence>
<comment type="subcellular location">
    <subcellularLocation>
        <location evidence="1">Membrane</location>
        <topology evidence="1">Multi-pass membrane protein</topology>
    </subcellularLocation>
</comment>
<dbReference type="InterPro" id="IPR052337">
    <property type="entry name" value="SAT4-like"/>
</dbReference>
<evidence type="ECO:0000259" key="7">
    <source>
        <dbReference type="Pfam" id="PF20684"/>
    </source>
</evidence>
<feature type="domain" description="Rhodopsin" evidence="7">
    <location>
        <begin position="84"/>
        <end position="231"/>
    </location>
</feature>
<evidence type="ECO:0000256" key="4">
    <source>
        <dbReference type="ARBA" id="ARBA00023136"/>
    </source>
</evidence>
<evidence type="ECO:0000256" key="5">
    <source>
        <dbReference type="ARBA" id="ARBA00038359"/>
    </source>
</evidence>
<dbReference type="GO" id="GO:0005576">
    <property type="term" value="C:extracellular region"/>
    <property type="evidence" value="ECO:0007669"/>
    <property type="project" value="UniProtKB-SubCell"/>
</dbReference>
<evidence type="ECO:0000313" key="9">
    <source>
        <dbReference type="Proteomes" id="UP000092177"/>
    </source>
</evidence>
<dbReference type="RefSeq" id="XP_018163015.1">
    <property type="nucleotide sequence ID" value="XM_018298199.1"/>
</dbReference>
<reference evidence="9" key="1">
    <citation type="journal article" date="2017" name="BMC Genomics">
        <title>Gapless genome assembly of Colletotrichum higginsianum reveals chromosome structure and association of transposable elements with secondary metabolite gene clusters.</title>
        <authorList>
            <person name="Dallery J.-F."/>
            <person name="Lapalu N."/>
            <person name="Zampounis A."/>
            <person name="Pigne S."/>
            <person name="Luyten I."/>
            <person name="Amselem J."/>
            <person name="Wittenberg A.H.J."/>
            <person name="Zhou S."/>
            <person name="de Queiroz M.V."/>
            <person name="Robin G.P."/>
            <person name="Auger A."/>
            <person name="Hainaut M."/>
            <person name="Henrissat B."/>
            <person name="Kim K.-T."/>
            <person name="Lee Y.-H."/>
            <person name="Lespinet O."/>
            <person name="Schwartz D.C."/>
            <person name="Thon M.R."/>
            <person name="O'Connell R.J."/>
        </authorList>
    </citation>
    <scope>NUCLEOTIDE SEQUENCE [LARGE SCALE GENOMIC DNA]</scope>
    <source>
        <strain evidence="9">IMI 349063</strain>
    </source>
</reference>
<feature type="transmembrane region" description="Helical" evidence="6">
    <location>
        <begin position="112"/>
        <end position="136"/>
    </location>
</feature>
<dbReference type="Proteomes" id="UP000092177">
    <property type="component" value="Chromosome 2"/>
</dbReference>
<evidence type="ECO:0000256" key="2">
    <source>
        <dbReference type="ARBA" id="ARBA00022692"/>
    </source>
</evidence>
<organism evidence="8 9">
    <name type="scientific">Colletotrichum higginsianum (strain IMI 349063)</name>
    <name type="common">Crucifer anthracnose fungus</name>
    <dbReference type="NCBI Taxonomy" id="759273"/>
    <lineage>
        <taxon>Eukaryota</taxon>
        <taxon>Fungi</taxon>
        <taxon>Dikarya</taxon>
        <taxon>Ascomycota</taxon>
        <taxon>Pezizomycotina</taxon>
        <taxon>Sordariomycetes</taxon>
        <taxon>Hypocreomycetidae</taxon>
        <taxon>Glomerellales</taxon>
        <taxon>Glomerellaceae</taxon>
        <taxon>Colletotrichum</taxon>
        <taxon>Colletotrichum destructivum species complex</taxon>
    </lineage>
</organism>
<dbReference type="GO" id="GO:0098552">
    <property type="term" value="C:side of membrane"/>
    <property type="evidence" value="ECO:0007669"/>
    <property type="project" value="UniProtKB-KW"/>
</dbReference>
<dbReference type="EMBL" id="LTAN01000002">
    <property type="protein sequence ID" value="OBR14498.1"/>
    <property type="molecule type" value="Genomic_DNA"/>
</dbReference>
<dbReference type="PANTHER" id="PTHR33048:SF160">
    <property type="entry name" value="SAT4 FAMILY MEMBRANE PROTEIN"/>
    <property type="match status" value="1"/>
</dbReference>
<dbReference type="VEuPathDB" id="FungiDB:CH63R_03224"/>
<gene>
    <name evidence="8" type="ORF">CH63R_03224</name>
</gene>
<comment type="caution">
    <text evidence="8">The sequence shown here is derived from an EMBL/GenBank/DDBJ whole genome shotgun (WGS) entry which is preliminary data.</text>
</comment>
<keyword evidence="4 6" id="KW-0472">Membrane</keyword>
<feature type="transmembrane region" description="Helical" evidence="6">
    <location>
        <begin position="148"/>
        <end position="171"/>
    </location>
</feature>
<evidence type="ECO:0000313" key="8">
    <source>
        <dbReference type="EMBL" id="OBR14498.1"/>
    </source>
</evidence>
<evidence type="ECO:0000256" key="3">
    <source>
        <dbReference type="ARBA" id="ARBA00022989"/>
    </source>
</evidence>
<protein>
    <submittedName>
        <fullName evidence="8">Integral membrane protein</fullName>
    </submittedName>
</protein>
<comment type="similarity">
    <text evidence="5">Belongs to the SAT4 family.</text>
</comment>
<dbReference type="AlphaFoldDB" id="A0A1B7YRI6"/>
<keyword evidence="2 6" id="KW-0812">Transmembrane</keyword>
<dbReference type="InterPro" id="IPR049326">
    <property type="entry name" value="Rhodopsin_dom_fungi"/>
</dbReference>
<dbReference type="Pfam" id="PF20684">
    <property type="entry name" value="Fung_rhodopsin"/>
    <property type="match status" value="1"/>
</dbReference>
<keyword evidence="3 6" id="KW-1133">Transmembrane helix</keyword>